<dbReference type="EMBL" id="AE015451">
    <property type="protein sequence ID" value="AAN67893.1"/>
    <property type="molecule type" value="Genomic_DNA"/>
</dbReference>
<dbReference type="PATRIC" id="fig|160488.4.peg.2411"/>
<sequence>MAAKRKPKEPEEGAVTEPLIEYFGEGAEQVQFNINPQAKRYRVFANGRVLEDL</sequence>
<dbReference type="BioCyc" id="PPUT160488:G1G01-2435-MONOMER"/>
<accession>Q88KL0</accession>
<dbReference type="KEGG" id="ppu:PP_2280"/>
<dbReference type="PaxDb" id="160488-PP_2280"/>
<name>Q88KL0_PSEPK</name>
<evidence type="ECO:0000313" key="1">
    <source>
        <dbReference type="EMBL" id="AAN67893.1"/>
    </source>
</evidence>
<keyword evidence="2" id="KW-1185">Reference proteome</keyword>
<dbReference type="AlphaFoldDB" id="Q88KL0"/>
<reference evidence="1 2" key="2">
    <citation type="journal article" date="2016" name="Environ. Microbiol.">
        <title>The revisited genome of Pseudomonas putida KT2440 enlightens its value as a robust metabolic chassis.</title>
        <authorList>
            <person name="Belda E."/>
            <person name="van Heck R.G."/>
            <person name="Lopez-Sanchez M.J."/>
            <person name="Cruveiller S."/>
            <person name="Barbe V."/>
            <person name="Fraser C."/>
            <person name="Klenk H.P."/>
            <person name="Petersen J."/>
            <person name="Morgat A."/>
            <person name="Nikel P.I."/>
            <person name="Vallenet D."/>
            <person name="Rouy Z."/>
            <person name="Sekowska A."/>
            <person name="Martins Dos Santos V.A."/>
            <person name="de Lorenzo V."/>
            <person name="Danchin A."/>
            <person name="Medigue C."/>
        </authorList>
    </citation>
    <scope>NUCLEOTIDE SEQUENCE [LARGE SCALE GENOMIC DNA]</scope>
    <source>
        <strain evidence="2">ATCC 47054 / DSM 6125 / CFBP 8728 / NCIMB 11950 / KT2440</strain>
    </source>
</reference>
<reference evidence="1 2" key="1">
    <citation type="journal article" date="2002" name="Environ. Microbiol.">
        <title>Complete genome sequence and comparative analysis of the metabolically versatile Pseudomonas putida KT2440.</title>
        <authorList>
            <person name="Nelson K.E."/>
            <person name="Weinel C."/>
            <person name="Paulsen I.T."/>
            <person name="Dodson R.J."/>
            <person name="Hilbert H."/>
            <person name="Martins dos Santos V.A."/>
            <person name="Fouts D.E."/>
            <person name="Gill S.R."/>
            <person name="Pop M."/>
            <person name="Holmes M."/>
            <person name="Brinkac L."/>
            <person name="Beanan M."/>
            <person name="DeBoy R.T."/>
            <person name="Daugherty S."/>
            <person name="Kolonay J."/>
            <person name="Madupu R."/>
            <person name="Nelson W."/>
            <person name="White O."/>
            <person name="Peterson J."/>
            <person name="Khouri H."/>
            <person name="Hance I."/>
            <person name="Chris Lee P."/>
            <person name="Holtzapple E."/>
            <person name="Scanlan D."/>
            <person name="Tran K."/>
            <person name="Moazzez A."/>
            <person name="Utterback T."/>
            <person name="Rizzo M."/>
            <person name="Lee K."/>
            <person name="Kosack D."/>
            <person name="Moestl D."/>
            <person name="Wedler H."/>
            <person name="Lauber J."/>
            <person name="Stjepandic D."/>
            <person name="Hoheisel J."/>
            <person name="Straetz M."/>
            <person name="Heim S."/>
            <person name="Kiewitz C."/>
            <person name="Eisen J.A."/>
            <person name="Timmis K.N."/>
            <person name="Dusterhoft A."/>
            <person name="Tummler B."/>
            <person name="Fraser C.M."/>
        </authorList>
    </citation>
    <scope>NUCLEOTIDE SEQUENCE [LARGE SCALE GENOMIC DNA]</scope>
    <source>
        <strain evidence="2">ATCC 47054 / DSM 6125 / CFBP 8728 / NCIMB 11950 / KT2440</strain>
    </source>
</reference>
<gene>
    <name evidence="1" type="ordered locus">PP_2280</name>
</gene>
<dbReference type="Proteomes" id="UP000000556">
    <property type="component" value="Chromosome"/>
</dbReference>
<proteinExistence type="predicted"/>
<dbReference type="HOGENOM" id="CLU_3065226_0_0_6"/>
<evidence type="ECO:0000313" key="2">
    <source>
        <dbReference type="Proteomes" id="UP000000556"/>
    </source>
</evidence>
<organism evidence="1 2">
    <name type="scientific">Pseudomonas putida (strain ATCC 47054 / DSM 6125 / CFBP 8728 / NCIMB 11950 / KT2440)</name>
    <dbReference type="NCBI Taxonomy" id="160488"/>
    <lineage>
        <taxon>Bacteria</taxon>
        <taxon>Pseudomonadati</taxon>
        <taxon>Pseudomonadota</taxon>
        <taxon>Gammaproteobacteria</taxon>
        <taxon>Pseudomonadales</taxon>
        <taxon>Pseudomonadaceae</taxon>
        <taxon>Pseudomonas</taxon>
    </lineage>
</organism>
<protein>
    <submittedName>
        <fullName evidence="1">Uncharacterized protein</fullName>
    </submittedName>
</protein>